<dbReference type="EMBL" id="JAODOP010000004">
    <property type="protein sequence ID" value="MEF3835170.1"/>
    <property type="molecule type" value="Genomic_DNA"/>
</dbReference>
<evidence type="ECO:0000313" key="2">
    <source>
        <dbReference type="Proteomes" id="UP001337305"/>
    </source>
</evidence>
<proteinExistence type="predicted"/>
<dbReference type="Proteomes" id="UP001337305">
    <property type="component" value="Unassembled WGS sequence"/>
</dbReference>
<accession>A0ABU7XZF2</accession>
<name>A0ABU7XZF2_9FLAO</name>
<organism evidence="1 2">
    <name type="scientific">Flavivirga spongiicola</name>
    <dbReference type="NCBI Taxonomy" id="421621"/>
    <lineage>
        <taxon>Bacteria</taxon>
        <taxon>Pseudomonadati</taxon>
        <taxon>Bacteroidota</taxon>
        <taxon>Flavobacteriia</taxon>
        <taxon>Flavobacteriales</taxon>
        <taxon>Flavobacteriaceae</taxon>
        <taxon>Flavivirga</taxon>
    </lineage>
</organism>
<reference evidence="1 2" key="1">
    <citation type="submission" date="2022-09" db="EMBL/GenBank/DDBJ databases">
        <title>Genome sequencing of Flavivirga sp. MEBiC05379.</title>
        <authorList>
            <person name="Oh H.-M."/>
            <person name="Kwon K.K."/>
            <person name="Park M.J."/>
            <person name="Yang S.-H."/>
        </authorList>
    </citation>
    <scope>NUCLEOTIDE SEQUENCE [LARGE SCALE GENOMIC DNA]</scope>
    <source>
        <strain evidence="1 2">MEBiC05379</strain>
    </source>
</reference>
<protein>
    <submittedName>
        <fullName evidence="1">Gluconate 2-dehydrogenase subunit 3 family protein</fullName>
    </submittedName>
</protein>
<dbReference type="InterPro" id="IPR027056">
    <property type="entry name" value="Gluconate_2DH_su3"/>
</dbReference>
<keyword evidence="2" id="KW-1185">Reference proteome</keyword>
<sequence length="196" mass="23067">MNRRDAIKNLSLTFGVTIATPTLLSILNACSNNEQEWVPDYLNRTQEYMIRHLVDIMLPKSETPGGVELNIVQFIDKMIAHTMTKKDQQLFNQGYLEFDNTFHNIYKKVSLKGTKEDYKTLLEMYFNISEEKQQLIFKQLESNVLDLEKKPKLFIYKFLTTIRYYSLLGFYTSQEIMEGQLNYNANMGYYESCVDL</sequence>
<dbReference type="RefSeq" id="WP_303307463.1">
    <property type="nucleotide sequence ID" value="NZ_JAODOP010000004.1"/>
</dbReference>
<dbReference type="Pfam" id="PF13618">
    <property type="entry name" value="Gluconate_2-dh3"/>
    <property type="match status" value="1"/>
</dbReference>
<comment type="caution">
    <text evidence="1">The sequence shown here is derived from an EMBL/GenBank/DDBJ whole genome shotgun (WGS) entry which is preliminary data.</text>
</comment>
<evidence type="ECO:0000313" key="1">
    <source>
        <dbReference type="EMBL" id="MEF3835170.1"/>
    </source>
</evidence>
<gene>
    <name evidence="1" type="ORF">N1F79_18750</name>
</gene>